<dbReference type="EMBL" id="JAIWYP010000013">
    <property type="protein sequence ID" value="KAH3720467.1"/>
    <property type="molecule type" value="Genomic_DNA"/>
</dbReference>
<name>A0A9D4HJ13_DREPO</name>
<gene>
    <name evidence="1" type="ORF">DPMN_063366</name>
</gene>
<comment type="caution">
    <text evidence="1">The sequence shown here is derived from an EMBL/GenBank/DDBJ whole genome shotgun (WGS) entry which is preliminary data.</text>
</comment>
<keyword evidence="2" id="KW-1185">Reference proteome</keyword>
<evidence type="ECO:0000313" key="2">
    <source>
        <dbReference type="Proteomes" id="UP000828390"/>
    </source>
</evidence>
<sequence>MSLECRVSTSKVDTRHSTWPYPDSVRQGFDPAMLVPVKSARRLILRLMDEFFT</sequence>
<reference evidence="1" key="2">
    <citation type="submission" date="2020-11" db="EMBL/GenBank/DDBJ databases">
        <authorList>
            <person name="McCartney M.A."/>
            <person name="Auch B."/>
            <person name="Kono T."/>
            <person name="Mallez S."/>
            <person name="Becker A."/>
            <person name="Gohl D.M."/>
            <person name="Silverstein K.A.T."/>
            <person name="Koren S."/>
            <person name="Bechman K.B."/>
            <person name="Herman A."/>
            <person name="Abrahante J.E."/>
            <person name="Garbe J."/>
        </authorList>
    </citation>
    <scope>NUCLEOTIDE SEQUENCE</scope>
    <source>
        <strain evidence="1">Duluth1</strain>
        <tissue evidence="1">Whole animal</tissue>
    </source>
</reference>
<evidence type="ECO:0000313" key="1">
    <source>
        <dbReference type="EMBL" id="KAH3720467.1"/>
    </source>
</evidence>
<dbReference type="Proteomes" id="UP000828390">
    <property type="component" value="Unassembled WGS sequence"/>
</dbReference>
<protein>
    <submittedName>
        <fullName evidence="1">Uncharacterized protein</fullName>
    </submittedName>
</protein>
<proteinExistence type="predicted"/>
<accession>A0A9D4HJ13</accession>
<dbReference type="AlphaFoldDB" id="A0A9D4HJ13"/>
<organism evidence="1 2">
    <name type="scientific">Dreissena polymorpha</name>
    <name type="common">Zebra mussel</name>
    <name type="synonym">Mytilus polymorpha</name>
    <dbReference type="NCBI Taxonomy" id="45954"/>
    <lineage>
        <taxon>Eukaryota</taxon>
        <taxon>Metazoa</taxon>
        <taxon>Spiralia</taxon>
        <taxon>Lophotrochozoa</taxon>
        <taxon>Mollusca</taxon>
        <taxon>Bivalvia</taxon>
        <taxon>Autobranchia</taxon>
        <taxon>Heteroconchia</taxon>
        <taxon>Euheterodonta</taxon>
        <taxon>Imparidentia</taxon>
        <taxon>Neoheterodontei</taxon>
        <taxon>Myida</taxon>
        <taxon>Dreissenoidea</taxon>
        <taxon>Dreissenidae</taxon>
        <taxon>Dreissena</taxon>
    </lineage>
</organism>
<reference evidence="1" key="1">
    <citation type="journal article" date="2019" name="bioRxiv">
        <title>The Genome of the Zebra Mussel, Dreissena polymorpha: A Resource for Invasive Species Research.</title>
        <authorList>
            <person name="McCartney M.A."/>
            <person name="Auch B."/>
            <person name="Kono T."/>
            <person name="Mallez S."/>
            <person name="Zhang Y."/>
            <person name="Obille A."/>
            <person name="Becker A."/>
            <person name="Abrahante J.E."/>
            <person name="Garbe J."/>
            <person name="Badalamenti J.P."/>
            <person name="Herman A."/>
            <person name="Mangelson H."/>
            <person name="Liachko I."/>
            <person name="Sullivan S."/>
            <person name="Sone E.D."/>
            <person name="Koren S."/>
            <person name="Silverstein K.A.T."/>
            <person name="Beckman K.B."/>
            <person name="Gohl D.M."/>
        </authorList>
    </citation>
    <scope>NUCLEOTIDE SEQUENCE</scope>
    <source>
        <strain evidence="1">Duluth1</strain>
        <tissue evidence="1">Whole animal</tissue>
    </source>
</reference>